<name>A0A363NQX0_9SPHI</name>
<keyword evidence="3" id="KW-1185">Reference proteome</keyword>
<evidence type="ECO:0000313" key="3">
    <source>
        <dbReference type="Proteomes" id="UP000250831"/>
    </source>
</evidence>
<evidence type="ECO:0000256" key="1">
    <source>
        <dbReference type="SAM" id="Phobius"/>
    </source>
</evidence>
<reference evidence="2 3" key="1">
    <citation type="submission" date="2018-04" db="EMBL/GenBank/DDBJ databases">
        <title>Sphingobacterium sp. M46 Genome.</title>
        <authorList>
            <person name="Cheng J."/>
            <person name="Li Y."/>
        </authorList>
    </citation>
    <scope>NUCLEOTIDE SEQUENCE [LARGE SCALE GENOMIC DNA]</scope>
    <source>
        <strain evidence="2 3">M46</strain>
    </source>
</reference>
<proteinExistence type="predicted"/>
<gene>
    <name evidence="2" type="ORF">DCO56_19630</name>
</gene>
<feature type="transmembrane region" description="Helical" evidence="1">
    <location>
        <begin position="20"/>
        <end position="37"/>
    </location>
</feature>
<comment type="caution">
    <text evidence="2">The sequence shown here is derived from an EMBL/GenBank/DDBJ whole genome shotgun (WGS) entry which is preliminary data.</text>
</comment>
<keyword evidence="1" id="KW-0812">Transmembrane</keyword>
<keyword evidence="1" id="KW-0472">Membrane</keyword>
<dbReference type="AlphaFoldDB" id="A0A363NQX0"/>
<evidence type="ECO:0000313" key="2">
    <source>
        <dbReference type="EMBL" id="PUV23127.1"/>
    </source>
</evidence>
<dbReference type="Proteomes" id="UP000250831">
    <property type="component" value="Unassembled WGS sequence"/>
</dbReference>
<feature type="transmembrane region" description="Helical" evidence="1">
    <location>
        <begin position="43"/>
        <end position="62"/>
    </location>
</feature>
<dbReference type="OrthoDB" id="714299at2"/>
<protein>
    <submittedName>
        <fullName evidence="2">Uncharacterized protein</fullName>
    </submittedName>
</protein>
<dbReference type="RefSeq" id="WP_108635447.1">
    <property type="nucleotide sequence ID" value="NZ_QCXX01000005.1"/>
</dbReference>
<keyword evidence="1" id="KW-1133">Transmembrane helix</keyword>
<organism evidence="2 3">
    <name type="scientific">Sphingobacterium athyrii</name>
    <dbReference type="NCBI Taxonomy" id="2152717"/>
    <lineage>
        <taxon>Bacteria</taxon>
        <taxon>Pseudomonadati</taxon>
        <taxon>Bacteroidota</taxon>
        <taxon>Sphingobacteriia</taxon>
        <taxon>Sphingobacteriales</taxon>
        <taxon>Sphingobacteriaceae</taxon>
        <taxon>Sphingobacterium</taxon>
    </lineage>
</organism>
<sequence>MENQIDNNCTTIDAGKAKGIILLVAVIFGALIGFTANETFLSIIGGAVIGLIIAAFFNSVIYPQKPSDR</sequence>
<accession>A0A363NQX0</accession>
<dbReference type="EMBL" id="QCXX01000005">
    <property type="protein sequence ID" value="PUV23127.1"/>
    <property type="molecule type" value="Genomic_DNA"/>
</dbReference>